<organism evidence="2 3">
    <name type="scientific">Reinekea marinisedimentorum</name>
    <dbReference type="NCBI Taxonomy" id="230495"/>
    <lineage>
        <taxon>Bacteria</taxon>
        <taxon>Pseudomonadati</taxon>
        <taxon>Pseudomonadota</taxon>
        <taxon>Gammaproteobacteria</taxon>
        <taxon>Oceanospirillales</taxon>
        <taxon>Saccharospirillaceae</taxon>
        <taxon>Reinekea</taxon>
    </lineage>
</organism>
<dbReference type="PANTHER" id="PTHR22642">
    <property type="entry name" value="IMIDAZOLONEPROPIONASE"/>
    <property type="match status" value="1"/>
</dbReference>
<dbReference type="InterPro" id="IPR032466">
    <property type="entry name" value="Metal_Hydrolase"/>
</dbReference>
<name>A0A4R3I516_9GAMM</name>
<evidence type="ECO:0000313" key="3">
    <source>
        <dbReference type="Proteomes" id="UP000295793"/>
    </source>
</evidence>
<dbReference type="SUPFAM" id="SSF51556">
    <property type="entry name" value="Metallo-dependent hydrolases"/>
    <property type="match status" value="1"/>
</dbReference>
<dbReference type="Pfam" id="PF07969">
    <property type="entry name" value="Amidohydro_3"/>
    <property type="match status" value="1"/>
</dbReference>
<keyword evidence="2" id="KW-0378">Hydrolase</keyword>
<dbReference type="EMBL" id="SLZR01000010">
    <property type="protein sequence ID" value="TCS40185.1"/>
    <property type="molecule type" value="Genomic_DNA"/>
</dbReference>
<dbReference type="PANTHER" id="PTHR22642:SF2">
    <property type="entry name" value="PROTEIN LONG AFTER FAR-RED 3"/>
    <property type="match status" value="1"/>
</dbReference>
<dbReference type="InterPro" id="IPR013108">
    <property type="entry name" value="Amidohydro_3"/>
</dbReference>
<evidence type="ECO:0000313" key="2">
    <source>
        <dbReference type="EMBL" id="TCS40185.1"/>
    </source>
</evidence>
<sequence length="403" mass="45129">MQTFKLPLLKDHHTHPTIGAAFTGGINIRNIEQKSEVIRLIQASTEQLTVVFGWNSSAFRFTEAELETLPPVVICNLSLHGFLLNSAAKQQLEPDYPEIVANIDNPVWMEANIYTILKFLANIQPFSEQRIRDFFEQQLLPLGVWYAEDMLLPHKDLIHLLEQMGYAERTRFWADESILKTLTPDELGKIAGIKLFTDGAIGASTAAISQPFLSGEEGVLIFSDAELYLKMQQLGQYRLPFAIHAIGDVSTRQVVNTLARLRAEDAAFPAVRMEHCQFIDKDVAVKAKALGMVLSMQPNFNSDSIHYADRLPQPFLSRNNPFRMLIDEVGFVPGVDLLFGSDGMPHGAEYALQQVLFPPFPAQALTVDEFQQGYCLPSMAQGYIEVAVDELQKTVSVDVYPAR</sequence>
<gene>
    <name evidence="2" type="ORF">BCF53_110107</name>
</gene>
<dbReference type="Gene3D" id="3.10.310.70">
    <property type="match status" value="1"/>
</dbReference>
<evidence type="ECO:0000259" key="1">
    <source>
        <dbReference type="Pfam" id="PF07969"/>
    </source>
</evidence>
<reference evidence="2 3" key="1">
    <citation type="submission" date="2019-03" db="EMBL/GenBank/DDBJ databases">
        <title>Genomic Encyclopedia of Archaeal and Bacterial Type Strains, Phase II (KMG-II): from individual species to whole genera.</title>
        <authorList>
            <person name="Goeker M."/>
        </authorList>
    </citation>
    <scope>NUCLEOTIDE SEQUENCE [LARGE SCALE GENOMIC DNA]</scope>
    <source>
        <strain evidence="2 3">DSM 15388</strain>
    </source>
</reference>
<comment type="caution">
    <text evidence="2">The sequence shown here is derived from an EMBL/GenBank/DDBJ whole genome shotgun (WGS) entry which is preliminary data.</text>
</comment>
<feature type="domain" description="Amidohydrolase 3" evidence="1">
    <location>
        <begin position="131"/>
        <end position="342"/>
    </location>
</feature>
<proteinExistence type="predicted"/>
<dbReference type="GO" id="GO:0016787">
    <property type="term" value="F:hydrolase activity"/>
    <property type="evidence" value="ECO:0007669"/>
    <property type="project" value="UniProtKB-KW"/>
</dbReference>
<dbReference type="OrthoDB" id="9031471at2"/>
<dbReference type="AlphaFoldDB" id="A0A4R3I516"/>
<dbReference type="RefSeq" id="WP_132702078.1">
    <property type="nucleotide sequence ID" value="NZ_SLZR01000010.1"/>
</dbReference>
<accession>A0A4R3I516</accession>
<dbReference type="Proteomes" id="UP000295793">
    <property type="component" value="Unassembled WGS sequence"/>
</dbReference>
<dbReference type="Gene3D" id="3.20.20.140">
    <property type="entry name" value="Metal-dependent hydrolases"/>
    <property type="match status" value="1"/>
</dbReference>
<protein>
    <submittedName>
        <fullName evidence="2">Putative amidohydrolase YtcJ</fullName>
    </submittedName>
</protein>
<keyword evidence="3" id="KW-1185">Reference proteome</keyword>